<accession>A0A5C4LE54</accession>
<comment type="caution">
    <text evidence="5">The sequence shown here is derived from an EMBL/GenBank/DDBJ whole genome shotgun (WGS) entry which is preliminary data.</text>
</comment>
<dbReference type="SMART" id="SM00344">
    <property type="entry name" value="HTH_ASNC"/>
    <property type="match status" value="1"/>
</dbReference>
<dbReference type="GO" id="GO:0043565">
    <property type="term" value="F:sequence-specific DNA binding"/>
    <property type="evidence" value="ECO:0007669"/>
    <property type="project" value="InterPro"/>
</dbReference>
<dbReference type="EMBL" id="VDDA01000010">
    <property type="protein sequence ID" value="TNC11092.1"/>
    <property type="molecule type" value="Genomic_DNA"/>
</dbReference>
<dbReference type="InterPro" id="IPR011008">
    <property type="entry name" value="Dimeric_a/b-barrel"/>
</dbReference>
<dbReference type="CDD" id="cd00090">
    <property type="entry name" value="HTH_ARSR"/>
    <property type="match status" value="1"/>
</dbReference>
<dbReference type="Proteomes" id="UP000305267">
    <property type="component" value="Unassembled WGS sequence"/>
</dbReference>
<evidence type="ECO:0000313" key="5">
    <source>
        <dbReference type="EMBL" id="TNC11092.1"/>
    </source>
</evidence>
<dbReference type="InterPro" id="IPR019888">
    <property type="entry name" value="Tscrpt_reg_AsnC-like"/>
</dbReference>
<dbReference type="Pfam" id="PF13412">
    <property type="entry name" value="HTH_24"/>
    <property type="match status" value="1"/>
</dbReference>
<dbReference type="SUPFAM" id="SSF46785">
    <property type="entry name" value="Winged helix' DNA-binding domain"/>
    <property type="match status" value="1"/>
</dbReference>
<dbReference type="Gene3D" id="1.10.10.10">
    <property type="entry name" value="Winged helix-like DNA-binding domain superfamily/Winged helix DNA-binding domain"/>
    <property type="match status" value="1"/>
</dbReference>
<dbReference type="PANTHER" id="PTHR30154">
    <property type="entry name" value="LEUCINE-RESPONSIVE REGULATORY PROTEIN"/>
    <property type="match status" value="1"/>
</dbReference>
<dbReference type="InterPro" id="IPR036390">
    <property type="entry name" value="WH_DNA-bd_sf"/>
</dbReference>
<sequence>MPDRADAPDRFERAILDALQDDARLSVQDLAQRIGLSTSPTWRRLKALEERGIIRGYVALVDAAALGHGQCVFAHVTLAKHDRAGVAEFERVIGGRDEVLECFSTTGQADYLLRVVVRDAQHYERFLQEAVFSCPAVQQIHSNFALREVKFSVKVPTGAKA</sequence>
<protein>
    <submittedName>
        <fullName evidence="5">Lrp/AsnC family transcriptional regulator</fullName>
    </submittedName>
</protein>
<dbReference type="OrthoDB" id="7847328at2"/>
<feature type="domain" description="HTH asnC-type" evidence="4">
    <location>
        <begin position="8"/>
        <end position="69"/>
    </location>
</feature>
<dbReference type="Pfam" id="PF01037">
    <property type="entry name" value="AsnC_trans_reg"/>
    <property type="match status" value="1"/>
</dbReference>
<dbReference type="PANTHER" id="PTHR30154:SF34">
    <property type="entry name" value="TRANSCRIPTIONAL REGULATOR AZLB"/>
    <property type="match status" value="1"/>
</dbReference>
<name>A0A5C4LE54_9HYPH</name>
<keyword evidence="6" id="KW-1185">Reference proteome</keyword>
<evidence type="ECO:0000313" key="6">
    <source>
        <dbReference type="Proteomes" id="UP000305267"/>
    </source>
</evidence>
<dbReference type="InterPro" id="IPR019885">
    <property type="entry name" value="Tscrpt_reg_HTH_AsnC-type_CS"/>
</dbReference>
<dbReference type="SUPFAM" id="SSF54909">
    <property type="entry name" value="Dimeric alpha+beta barrel"/>
    <property type="match status" value="1"/>
</dbReference>
<keyword evidence="2" id="KW-0238">DNA-binding</keyword>
<dbReference type="GO" id="GO:0006355">
    <property type="term" value="P:regulation of DNA-templated transcription"/>
    <property type="evidence" value="ECO:0007669"/>
    <property type="project" value="UniProtKB-ARBA"/>
</dbReference>
<dbReference type="InterPro" id="IPR000485">
    <property type="entry name" value="AsnC-type_HTH_dom"/>
</dbReference>
<dbReference type="Gene3D" id="3.30.70.920">
    <property type="match status" value="1"/>
</dbReference>
<reference evidence="5 6" key="1">
    <citation type="submission" date="2019-06" db="EMBL/GenBank/DDBJ databases">
        <title>Genome of Methylobacterium sp. 17Sr1-39.</title>
        <authorList>
            <person name="Seo T."/>
        </authorList>
    </citation>
    <scope>NUCLEOTIDE SEQUENCE [LARGE SCALE GENOMIC DNA]</scope>
    <source>
        <strain evidence="5 6">17Sr1-39</strain>
    </source>
</reference>
<dbReference type="RefSeq" id="WP_139037700.1">
    <property type="nucleotide sequence ID" value="NZ_VDDA01000010.1"/>
</dbReference>
<dbReference type="InterPro" id="IPR036388">
    <property type="entry name" value="WH-like_DNA-bd_sf"/>
</dbReference>
<dbReference type="PRINTS" id="PR00033">
    <property type="entry name" value="HTHASNC"/>
</dbReference>
<keyword evidence="3" id="KW-0804">Transcription</keyword>
<evidence type="ECO:0000256" key="2">
    <source>
        <dbReference type="ARBA" id="ARBA00023125"/>
    </source>
</evidence>
<organism evidence="5 6">
    <name type="scientific">Methylobacterium terricola</name>
    <dbReference type="NCBI Taxonomy" id="2583531"/>
    <lineage>
        <taxon>Bacteria</taxon>
        <taxon>Pseudomonadati</taxon>
        <taxon>Pseudomonadota</taxon>
        <taxon>Alphaproteobacteria</taxon>
        <taxon>Hyphomicrobiales</taxon>
        <taxon>Methylobacteriaceae</taxon>
        <taxon>Methylobacterium</taxon>
    </lineage>
</organism>
<dbReference type="PROSITE" id="PS00519">
    <property type="entry name" value="HTH_ASNC_1"/>
    <property type="match status" value="1"/>
</dbReference>
<dbReference type="AlphaFoldDB" id="A0A5C4LE54"/>
<proteinExistence type="predicted"/>
<dbReference type="GO" id="GO:0043200">
    <property type="term" value="P:response to amino acid"/>
    <property type="evidence" value="ECO:0007669"/>
    <property type="project" value="TreeGrafter"/>
</dbReference>
<gene>
    <name evidence="5" type="ORF">FF100_21060</name>
</gene>
<dbReference type="InterPro" id="IPR019887">
    <property type="entry name" value="Tscrpt_reg_AsnC/Lrp_C"/>
</dbReference>
<dbReference type="InterPro" id="IPR011991">
    <property type="entry name" value="ArsR-like_HTH"/>
</dbReference>
<dbReference type="GO" id="GO:0005829">
    <property type="term" value="C:cytosol"/>
    <property type="evidence" value="ECO:0007669"/>
    <property type="project" value="TreeGrafter"/>
</dbReference>
<keyword evidence="1" id="KW-0805">Transcription regulation</keyword>
<evidence type="ECO:0000256" key="3">
    <source>
        <dbReference type="ARBA" id="ARBA00023163"/>
    </source>
</evidence>
<evidence type="ECO:0000256" key="1">
    <source>
        <dbReference type="ARBA" id="ARBA00023015"/>
    </source>
</evidence>
<evidence type="ECO:0000259" key="4">
    <source>
        <dbReference type="PROSITE" id="PS50956"/>
    </source>
</evidence>
<dbReference type="PROSITE" id="PS50956">
    <property type="entry name" value="HTH_ASNC_2"/>
    <property type="match status" value="1"/>
</dbReference>